<protein>
    <submittedName>
        <fullName evidence="1">Uncharacterized protein</fullName>
    </submittedName>
</protein>
<accession>A0ACC4BPK0</accession>
<sequence>MSLSFPSSEALCEFHAFKFSLVAPACVGIPMVLSGSMGSCAADNASVAMLRRSDSSSTAEEELVALDPLDEQKIARFCFMQYKIPRVPLD</sequence>
<organism evidence="1 2">
    <name type="scientific">Populus alba</name>
    <name type="common">White poplar</name>
    <dbReference type="NCBI Taxonomy" id="43335"/>
    <lineage>
        <taxon>Eukaryota</taxon>
        <taxon>Viridiplantae</taxon>
        <taxon>Streptophyta</taxon>
        <taxon>Embryophyta</taxon>
        <taxon>Tracheophyta</taxon>
        <taxon>Spermatophyta</taxon>
        <taxon>Magnoliopsida</taxon>
        <taxon>eudicotyledons</taxon>
        <taxon>Gunneridae</taxon>
        <taxon>Pentapetalae</taxon>
        <taxon>rosids</taxon>
        <taxon>fabids</taxon>
        <taxon>Malpighiales</taxon>
        <taxon>Salicaceae</taxon>
        <taxon>Saliceae</taxon>
        <taxon>Populus</taxon>
    </lineage>
</organism>
<comment type="caution">
    <text evidence="1">The sequence shown here is derived from an EMBL/GenBank/DDBJ whole genome shotgun (WGS) entry which is preliminary data.</text>
</comment>
<name>A0ACC4BPK0_POPAL</name>
<proteinExistence type="predicted"/>
<reference evidence="1 2" key="1">
    <citation type="journal article" date="2024" name="Plant Biotechnol. J.">
        <title>Genome and CRISPR/Cas9 system of a widespread forest tree (Populus alba) in the world.</title>
        <authorList>
            <person name="Liu Y.J."/>
            <person name="Jiang P.F."/>
            <person name="Han X.M."/>
            <person name="Li X.Y."/>
            <person name="Wang H.M."/>
            <person name="Wang Y.J."/>
            <person name="Wang X.X."/>
            <person name="Zeng Q.Y."/>
        </authorList>
    </citation>
    <scope>NUCLEOTIDE SEQUENCE [LARGE SCALE GENOMIC DNA]</scope>
    <source>
        <strain evidence="2">cv. PAL-ZL1</strain>
    </source>
</reference>
<dbReference type="EMBL" id="RCHU02000009">
    <property type="protein sequence ID" value="KAL3580414.1"/>
    <property type="molecule type" value="Genomic_DNA"/>
</dbReference>
<gene>
    <name evidence="1" type="ORF">D5086_018249</name>
</gene>
<dbReference type="Proteomes" id="UP000309997">
    <property type="component" value="Unassembled WGS sequence"/>
</dbReference>
<evidence type="ECO:0000313" key="1">
    <source>
        <dbReference type="EMBL" id="KAL3580414.1"/>
    </source>
</evidence>
<keyword evidence="2" id="KW-1185">Reference proteome</keyword>
<evidence type="ECO:0000313" key="2">
    <source>
        <dbReference type="Proteomes" id="UP000309997"/>
    </source>
</evidence>